<name>A0ABP6I4K2_9ACTN</name>
<dbReference type="Pfam" id="PF13302">
    <property type="entry name" value="Acetyltransf_3"/>
    <property type="match status" value="1"/>
</dbReference>
<dbReference type="InterPro" id="IPR000182">
    <property type="entry name" value="GNAT_dom"/>
</dbReference>
<feature type="domain" description="N-acetyltransferase" evidence="1">
    <location>
        <begin position="76"/>
        <end position="230"/>
    </location>
</feature>
<proteinExistence type="predicted"/>
<dbReference type="EMBL" id="BAAAVI010000001">
    <property type="protein sequence ID" value="GAA2844419.1"/>
    <property type="molecule type" value="Genomic_DNA"/>
</dbReference>
<dbReference type="SUPFAM" id="SSF55729">
    <property type="entry name" value="Acyl-CoA N-acyltransferases (Nat)"/>
    <property type="match status" value="1"/>
</dbReference>
<accession>A0ABP6I4K2</accession>
<gene>
    <name evidence="2" type="ORF">GCM10010517_00590</name>
</gene>
<organism evidence="2 3">
    <name type="scientific">Streptosporangium fragile</name>
    <dbReference type="NCBI Taxonomy" id="46186"/>
    <lineage>
        <taxon>Bacteria</taxon>
        <taxon>Bacillati</taxon>
        <taxon>Actinomycetota</taxon>
        <taxon>Actinomycetes</taxon>
        <taxon>Streptosporangiales</taxon>
        <taxon>Streptosporangiaceae</taxon>
        <taxon>Streptosporangium</taxon>
    </lineage>
</organism>
<dbReference type="PANTHER" id="PTHR43610:SF1">
    <property type="entry name" value="N-ACETYLTRANSFERASE DOMAIN-CONTAINING PROTEIN"/>
    <property type="match status" value="1"/>
</dbReference>
<comment type="caution">
    <text evidence="2">The sequence shown here is derived from an EMBL/GenBank/DDBJ whole genome shotgun (WGS) entry which is preliminary data.</text>
</comment>
<protein>
    <recommendedName>
        <fullName evidence="1">N-acetyltransferase domain-containing protein</fullName>
    </recommendedName>
</protein>
<evidence type="ECO:0000259" key="1">
    <source>
        <dbReference type="Pfam" id="PF13302"/>
    </source>
</evidence>
<dbReference type="Gene3D" id="3.40.630.30">
    <property type="match status" value="1"/>
</dbReference>
<evidence type="ECO:0000313" key="2">
    <source>
        <dbReference type="EMBL" id="GAA2844419.1"/>
    </source>
</evidence>
<dbReference type="InterPro" id="IPR016181">
    <property type="entry name" value="Acyl_CoA_acyltransferase"/>
</dbReference>
<keyword evidence="3" id="KW-1185">Reference proteome</keyword>
<reference evidence="3" key="1">
    <citation type="journal article" date="2019" name="Int. J. Syst. Evol. Microbiol.">
        <title>The Global Catalogue of Microorganisms (GCM) 10K type strain sequencing project: providing services to taxonomists for standard genome sequencing and annotation.</title>
        <authorList>
            <consortium name="The Broad Institute Genomics Platform"/>
            <consortium name="The Broad Institute Genome Sequencing Center for Infectious Disease"/>
            <person name="Wu L."/>
            <person name="Ma J."/>
        </authorList>
    </citation>
    <scope>NUCLEOTIDE SEQUENCE [LARGE SCALE GENOMIC DNA]</scope>
    <source>
        <strain evidence="3">JCM 6242</strain>
    </source>
</reference>
<evidence type="ECO:0000313" key="3">
    <source>
        <dbReference type="Proteomes" id="UP001500831"/>
    </source>
</evidence>
<sequence length="277" mass="30543">MIEAGITLVKLYPGPAPVRGGVSAAELGIRTMEYRRSDASLDAHQDVLFRLASHMRLSPHHVLMPAFVTLSGRLVRLEPLSLAVVDDLVAAASEDRSTYAFTRVPNGRDEMVSYVEAALAEQAEGRTLPFAIRWLHTDRVVGATRLMHLEYWQGPMPWPPGARGAVGDVPSVADIGYTWLAASAQGTGVNRESKYLMLSLAFETWQVHRITLKADVRNVRSRTAIEALGAHLDGVRRAESRGADDTVRDTAYYSILSSEWPLVRERLHARMGMVEAA</sequence>
<dbReference type="Proteomes" id="UP001500831">
    <property type="component" value="Unassembled WGS sequence"/>
</dbReference>
<dbReference type="PANTHER" id="PTHR43610">
    <property type="entry name" value="BLL6696 PROTEIN"/>
    <property type="match status" value="1"/>
</dbReference>